<dbReference type="EMBL" id="JBIRYL010000001">
    <property type="protein sequence ID" value="MFI2230445.1"/>
    <property type="molecule type" value="Genomic_DNA"/>
</dbReference>
<dbReference type="Proteomes" id="UP001611494">
    <property type="component" value="Unassembled WGS sequence"/>
</dbReference>
<proteinExistence type="predicted"/>
<keyword evidence="2" id="KW-1185">Reference proteome</keyword>
<accession>A0ABW7VV46</accession>
<evidence type="ECO:0000313" key="2">
    <source>
        <dbReference type="Proteomes" id="UP001611494"/>
    </source>
</evidence>
<protein>
    <recommendedName>
        <fullName evidence="3">Alpha/beta hydrolase</fullName>
    </recommendedName>
</protein>
<reference evidence="1 2" key="1">
    <citation type="submission" date="2024-10" db="EMBL/GenBank/DDBJ databases">
        <title>The Natural Products Discovery Center: Release of the First 8490 Sequenced Strains for Exploring Actinobacteria Biosynthetic Diversity.</title>
        <authorList>
            <person name="Kalkreuter E."/>
            <person name="Kautsar S.A."/>
            <person name="Yang D."/>
            <person name="Bader C.D."/>
            <person name="Teijaro C.N."/>
            <person name="Fluegel L."/>
            <person name="Davis C.M."/>
            <person name="Simpson J.R."/>
            <person name="Lauterbach L."/>
            <person name="Steele A.D."/>
            <person name="Gui C."/>
            <person name="Meng S."/>
            <person name="Li G."/>
            <person name="Viehrig K."/>
            <person name="Ye F."/>
            <person name="Su P."/>
            <person name="Kiefer A.F."/>
            <person name="Nichols A."/>
            <person name="Cepeda A.J."/>
            <person name="Yan W."/>
            <person name="Fan B."/>
            <person name="Jiang Y."/>
            <person name="Adhikari A."/>
            <person name="Zheng C.-J."/>
            <person name="Schuster L."/>
            <person name="Cowan T.M."/>
            <person name="Smanski M.J."/>
            <person name="Chevrette M.G."/>
            <person name="De Carvalho L.P.S."/>
            <person name="Shen B."/>
        </authorList>
    </citation>
    <scope>NUCLEOTIDE SEQUENCE [LARGE SCALE GENOMIC DNA]</scope>
    <source>
        <strain evidence="1 2">NPDC019377</strain>
    </source>
</reference>
<evidence type="ECO:0008006" key="3">
    <source>
        <dbReference type="Google" id="ProtNLM"/>
    </source>
</evidence>
<dbReference type="RefSeq" id="WP_397061833.1">
    <property type="nucleotide sequence ID" value="NZ_JBIRYL010000001.1"/>
</dbReference>
<name>A0ABW7VV46_9NOCA</name>
<gene>
    <name evidence="1" type="ORF">ACH49Z_11395</name>
</gene>
<evidence type="ECO:0000313" key="1">
    <source>
        <dbReference type="EMBL" id="MFI2230445.1"/>
    </source>
</evidence>
<sequence>MVRRRSVGGCRGGCAQQEHAHIRSRTYVYAAGWETPSPFTGVYARLSRDPGWTTHSLPGGHNLMRDDPAGLLTILRGALEAR</sequence>
<comment type="caution">
    <text evidence="1">The sequence shown here is derived from an EMBL/GenBank/DDBJ whole genome shotgun (WGS) entry which is preliminary data.</text>
</comment>
<organism evidence="1 2">
    <name type="scientific">Nocardia testacea</name>
    <dbReference type="NCBI Taxonomy" id="248551"/>
    <lineage>
        <taxon>Bacteria</taxon>
        <taxon>Bacillati</taxon>
        <taxon>Actinomycetota</taxon>
        <taxon>Actinomycetes</taxon>
        <taxon>Mycobacteriales</taxon>
        <taxon>Nocardiaceae</taxon>
        <taxon>Nocardia</taxon>
    </lineage>
</organism>